<reference evidence="1 2" key="1">
    <citation type="submission" date="2019-09" db="EMBL/GenBank/DDBJ databases">
        <authorList>
            <person name="Depoorter E."/>
        </authorList>
    </citation>
    <scope>NUCLEOTIDE SEQUENCE [LARGE SCALE GENOMIC DNA]</scope>
    <source>
        <strain evidence="1">R-71171</strain>
    </source>
</reference>
<name>A0A6P3B313_9BURK</name>
<gene>
    <name evidence="1" type="ORF">BCO71171_05253</name>
</gene>
<dbReference type="EMBL" id="CABVQT010000016">
    <property type="protein sequence ID" value="VWD49539.1"/>
    <property type="molecule type" value="Genomic_DNA"/>
</dbReference>
<sequence length="83" mass="9058">MRLTVTIDDDLFAKAVQMTGPGGNEADLLREVINTLVRTQAARRLAALGGTWSGMADIPRRRPEPESSRRNVTLSVRLAGIRA</sequence>
<evidence type="ECO:0000313" key="2">
    <source>
        <dbReference type="Proteomes" id="UP000494182"/>
    </source>
</evidence>
<evidence type="ECO:0000313" key="1">
    <source>
        <dbReference type="EMBL" id="VWD49539.1"/>
    </source>
</evidence>
<dbReference type="AlphaFoldDB" id="A0A6P3B313"/>
<proteinExistence type="predicted"/>
<dbReference type="RefSeq" id="WP_089431996.1">
    <property type="nucleotide sequence ID" value="NZ_CABVQT010000016.1"/>
</dbReference>
<accession>A0A6P3B313</accession>
<organism evidence="1 2">
    <name type="scientific">Burkholderia contaminans</name>
    <dbReference type="NCBI Taxonomy" id="488447"/>
    <lineage>
        <taxon>Bacteria</taxon>
        <taxon>Pseudomonadati</taxon>
        <taxon>Pseudomonadota</taxon>
        <taxon>Betaproteobacteria</taxon>
        <taxon>Burkholderiales</taxon>
        <taxon>Burkholderiaceae</taxon>
        <taxon>Burkholderia</taxon>
        <taxon>Burkholderia cepacia complex</taxon>
    </lineage>
</organism>
<dbReference type="Proteomes" id="UP000494182">
    <property type="component" value="Unassembled WGS sequence"/>
</dbReference>
<protein>
    <submittedName>
        <fullName evidence="1">Antitoxin</fullName>
    </submittedName>
</protein>